<accession>A0A9D1V9J6</accession>
<evidence type="ECO:0000313" key="2">
    <source>
        <dbReference type="EMBL" id="HIX18975.1"/>
    </source>
</evidence>
<reference evidence="2" key="1">
    <citation type="journal article" date="2021" name="PeerJ">
        <title>Extensive microbial diversity within the chicken gut microbiome revealed by metagenomics and culture.</title>
        <authorList>
            <person name="Gilroy R."/>
            <person name="Ravi A."/>
            <person name="Getino M."/>
            <person name="Pursley I."/>
            <person name="Horton D.L."/>
            <person name="Alikhan N.F."/>
            <person name="Baker D."/>
            <person name="Gharbi K."/>
            <person name="Hall N."/>
            <person name="Watson M."/>
            <person name="Adriaenssens E.M."/>
            <person name="Foster-Nyarko E."/>
            <person name="Jarju S."/>
            <person name="Secka A."/>
            <person name="Antonio M."/>
            <person name="Oren A."/>
            <person name="Chaudhuri R.R."/>
            <person name="La Ragione R."/>
            <person name="Hildebrand F."/>
            <person name="Pallen M.J."/>
        </authorList>
    </citation>
    <scope>NUCLEOTIDE SEQUENCE</scope>
    <source>
        <strain evidence="2">14975</strain>
    </source>
</reference>
<organism evidence="2 3">
    <name type="scientific">Candidatus Akkermansia intestinigallinarum</name>
    <dbReference type="NCBI Taxonomy" id="2838431"/>
    <lineage>
        <taxon>Bacteria</taxon>
        <taxon>Pseudomonadati</taxon>
        <taxon>Verrucomicrobiota</taxon>
        <taxon>Verrucomicrobiia</taxon>
        <taxon>Verrucomicrobiales</taxon>
        <taxon>Akkermansiaceae</taxon>
        <taxon>Akkermansia</taxon>
    </lineage>
</organism>
<proteinExistence type="predicted"/>
<gene>
    <name evidence="2" type="ORF">H9862_00050</name>
</gene>
<evidence type="ECO:0000313" key="3">
    <source>
        <dbReference type="Proteomes" id="UP000823964"/>
    </source>
</evidence>
<dbReference type="EMBL" id="DXFQ01000002">
    <property type="protein sequence ID" value="HIX18975.1"/>
    <property type="molecule type" value="Genomic_DNA"/>
</dbReference>
<feature type="region of interest" description="Disordered" evidence="1">
    <location>
        <begin position="139"/>
        <end position="162"/>
    </location>
</feature>
<sequence length="162" mass="17786">MKKVKKPATVLGLVSGWLKRQQDARRCVDLSFFDSADSMLEYLRKMEGNSVERLDYIGHSNARELMVEYGSAMGRNDGSNGNDAFSEDFITNEDLVDALDGKYSDNASFNHFGCHGAACAWSMFDSYSVTSRAASDKSDYVPAGAGGDPNLEPKGIDVLYKK</sequence>
<reference evidence="2" key="2">
    <citation type="submission" date="2021-04" db="EMBL/GenBank/DDBJ databases">
        <authorList>
            <person name="Gilroy R."/>
        </authorList>
    </citation>
    <scope>NUCLEOTIDE SEQUENCE</scope>
    <source>
        <strain evidence="2">14975</strain>
    </source>
</reference>
<name>A0A9D1V9J6_9BACT</name>
<protein>
    <submittedName>
        <fullName evidence="2">Uncharacterized protein</fullName>
    </submittedName>
</protein>
<comment type="caution">
    <text evidence="2">The sequence shown here is derived from an EMBL/GenBank/DDBJ whole genome shotgun (WGS) entry which is preliminary data.</text>
</comment>
<dbReference type="Proteomes" id="UP000823964">
    <property type="component" value="Unassembled WGS sequence"/>
</dbReference>
<dbReference type="AlphaFoldDB" id="A0A9D1V9J6"/>
<evidence type="ECO:0000256" key="1">
    <source>
        <dbReference type="SAM" id="MobiDB-lite"/>
    </source>
</evidence>